<protein>
    <recommendedName>
        <fullName evidence="4">Peptidase S1 domain-containing protein</fullName>
    </recommendedName>
</protein>
<sequence>MIFIVYGVLLLCEDIQAVPLDSIVQFVCEGCVPKTNECCIGTAVSSKHFLTTNYCAETCQYVKIKKEIVLFKKIHVNPFPKTYVINDIYVGPNTIALVETETIKNNNHSFIKLETNKRSTFLDTSVSIVVYDEVPKFRKAKIIQCDRDSEFLNTYYVCAADETFESCDVPQGTPLFLDEQLLGITGIQNSKSCQYTKRIFIDLEPAIFWIQYILSDDLIINMRRVQEKTIIKNNLSKKKFARGSNKKNNQQIKFFLSKKGQSTNKNQISKQINIRNKKKIMIKGKVKPLKGKQNITTTKSYKFPSSHNIRKQNTKRKIKFMRTKMNKKYLNNKVSKTEKSRHHHHFKWNTTLNSQNKVISKKVQRLCSRPKQILKNTIKSKTQSSNKKMLTSILFLTGNTKKLQSLLFRTKKTYKFAKTLSTKIKVSSKKSTKMLKNKQQSTKKISAMEWFNKIKNKTKTNESQILVLTTSRVPLPEFIDLT</sequence>
<keyword evidence="3" id="KW-1185">Reference proteome</keyword>
<dbReference type="SUPFAM" id="SSF50494">
    <property type="entry name" value="Trypsin-like serine proteases"/>
    <property type="match status" value="1"/>
</dbReference>
<dbReference type="Proteomes" id="UP001153954">
    <property type="component" value="Unassembled WGS sequence"/>
</dbReference>
<organism evidence="2 3">
    <name type="scientific">Euphydryas editha</name>
    <name type="common">Edith's checkerspot</name>
    <dbReference type="NCBI Taxonomy" id="104508"/>
    <lineage>
        <taxon>Eukaryota</taxon>
        <taxon>Metazoa</taxon>
        <taxon>Ecdysozoa</taxon>
        <taxon>Arthropoda</taxon>
        <taxon>Hexapoda</taxon>
        <taxon>Insecta</taxon>
        <taxon>Pterygota</taxon>
        <taxon>Neoptera</taxon>
        <taxon>Endopterygota</taxon>
        <taxon>Lepidoptera</taxon>
        <taxon>Glossata</taxon>
        <taxon>Ditrysia</taxon>
        <taxon>Papilionoidea</taxon>
        <taxon>Nymphalidae</taxon>
        <taxon>Nymphalinae</taxon>
        <taxon>Euphydryas</taxon>
    </lineage>
</organism>
<evidence type="ECO:0000313" key="3">
    <source>
        <dbReference type="Proteomes" id="UP001153954"/>
    </source>
</evidence>
<evidence type="ECO:0000313" key="2">
    <source>
        <dbReference type="EMBL" id="CAH2103799.1"/>
    </source>
</evidence>
<dbReference type="Gene3D" id="2.40.10.10">
    <property type="entry name" value="Trypsin-like serine proteases"/>
    <property type="match status" value="1"/>
</dbReference>
<accession>A0AAU9UYY6</accession>
<evidence type="ECO:0000256" key="1">
    <source>
        <dbReference type="SAM" id="SignalP"/>
    </source>
</evidence>
<reference evidence="2" key="1">
    <citation type="submission" date="2022-03" db="EMBL/GenBank/DDBJ databases">
        <authorList>
            <person name="Tunstrom K."/>
        </authorList>
    </citation>
    <scope>NUCLEOTIDE SEQUENCE</scope>
</reference>
<proteinExistence type="predicted"/>
<feature type="chain" id="PRO_5043471281" description="Peptidase S1 domain-containing protein" evidence="1">
    <location>
        <begin position="18"/>
        <end position="482"/>
    </location>
</feature>
<dbReference type="EMBL" id="CAKOGL010000026">
    <property type="protein sequence ID" value="CAH2103799.1"/>
    <property type="molecule type" value="Genomic_DNA"/>
</dbReference>
<keyword evidence="1" id="KW-0732">Signal</keyword>
<gene>
    <name evidence="2" type="ORF">EEDITHA_LOCUS18266</name>
</gene>
<name>A0AAU9UYY6_EUPED</name>
<feature type="signal peptide" evidence="1">
    <location>
        <begin position="1"/>
        <end position="17"/>
    </location>
</feature>
<comment type="caution">
    <text evidence="2">The sequence shown here is derived from an EMBL/GenBank/DDBJ whole genome shotgun (WGS) entry which is preliminary data.</text>
</comment>
<evidence type="ECO:0008006" key="4">
    <source>
        <dbReference type="Google" id="ProtNLM"/>
    </source>
</evidence>
<dbReference type="InterPro" id="IPR009003">
    <property type="entry name" value="Peptidase_S1_PA"/>
</dbReference>
<dbReference type="AlphaFoldDB" id="A0AAU9UYY6"/>
<dbReference type="InterPro" id="IPR043504">
    <property type="entry name" value="Peptidase_S1_PA_chymotrypsin"/>
</dbReference>